<evidence type="ECO:0000256" key="1">
    <source>
        <dbReference type="SAM" id="Phobius"/>
    </source>
</evidence>
<keyword evidence="1" id="KW-0472">Membrane</keyword>
<sequence length="195" mass="22653">MFRKRVGFLLRDYCKIKKLLLHLPITVCYVACTLLPWSFLARFLLQQKKGQSVPYQEEPRRLNHGVLMTSRSSWQQDWSTSFAILEPYARVKGGDFIIHEDHAYCSARGEYSKGVVDVVKSRWWINRARGHVGVRCTDHVSFSTTPGSGFISGVRALHHYYQRQEYPIVPGLLPSFRRPLCVRYIQKMAQNCAHH</sequence>
<protein>
    <submittedName>
        <fullName evidence="2">Uncharacterized protein</fullName>
    </submittedName>
</protein>
<evidence type="ECO:0000313" key="2">
    <source>
        <dbReference type="EMBL" id="KAK7338344.1"/>
    </source>
</evidence>
<organism evidence="2 3">
    <name type="scientific">Canavalia gladiata</name>
    <name type="common">Sword bean</name>
    <name type="synonym">Dolichos gladiatus</name>
    <dbReference type="NCBI Taxonomy" id="3824"/>
    <lineage>
        <taxon>Eukaryota</taxon>
        <taxon>Viridiplantae</taxon>
        <taxon>Streptophyta</taxon>
        <taxon>Embryophyta</taxon>
        <taxon>Tracheophyta</taxon>
        <taxon>Spermatophyta</taxon>
        <taxon>Magnoliopsida</taxon>
        <taxon>eudicotyledons</taxon>
        <taxon>Gunneridae</taxon>
        <taxon>Pentapetalae</taxon>
        <taxon>rosids</taxon>
        <taxon>fabids</taxon>
        <taxon>Fabales</taxon>
        <taxon>Fabaceae</taxon>
        <taxon>Papilionoideae</taxon>
        <taxon>50 kb inversion clade</taxon>
        <taxon>NPAAA clade</taxon>
        <taxon>indigoferoid/millettioid clade</taxon>
        <taxon>Phaseoleae</taxon>
        <taxon>Canavalia</taxon>
    </lineage>
</organism>
<gene>
    <name evidence="2" type="ORF">VNO77_18951</name>
</gene>
<proteinExistence type="predicted"/>
<keyword evidence="3" id="KW-1185">Reference proteome</keyword>
<evidence type="ECO:0000313" key="3">
    <source>
        <dbReference type="Proteomes" id="UP001367508"/>
    </source>
</evidence>
<comment type="caution">
    <text evidence="2">The sequence shown here is derived from an EMBL/GenBank/DDBJ whole genome shotgun (WGS) entry which is preliminary data.</text>
</comment>
<feature type="transmembrane region" description="Helical" evidence="1">
    <location>
        <begin position="20"/>
        <end position="45"/>
    </location>
</feature>
<dbReference type="AlphaFoldDB" id="A0AAN9QK34"/>
<name>A0AAN9QK34_CANGL</name>
<dbReference type="Proteomes" id="UP001367508">
    <property type="component" value="Unassembled WGS sequence"/>
</dbReference>
<reference evidence="2 3" key="1">
    <citation type="submission" date="2024-01" db="EMBL/GenBank/DDBJ databases">
        <title>The genomes of 5 underutilized Papilionoideae crops provide insights into root nodulation and disease resistanc.</title>
        <authorList>
            <person name="Jiang F."/>
        </authorList>
    </citation>
    <scope>NUCLEOTIDE SEQUENCE [LARGE SCALE GENOMIC DNA]</scope>
    <source>
        <strain evidence="2">LVBAO_FW01</strain>
        <tissue evidence="2">Leaves</tissue>
    </source>
</reference>
<keyword evidence="1" id="KW-1133">Transmembrane helix</keyword>
<dbReference type="EMBL" id="JAYMYQ010000004">
    <property type="protein sequence ID" value="KAK7338344.1"/>
    <property type="molecule type" value="Genomic_DNA"/>
</dbReference>
<keyword evidence="1" id="KW-0812">Transmembrane</keyword>
<accession>A0AAN9QK34</accession>